<dbReference type="RefSeq" id="WP_319007862.1">
    <property type="nucleotide sequence ID" value="NZ_JAWJZF010000185.1"/>
</dbReference>
<name>A0ABU4K0L2_9ACTN</name>
<dbReference type="EMBL" id="JAWJZF010000185">
    <property type="protein sequence ID" value="MDX2291288.1"/>
    <property type="molecule type" value="Genomic_DNA"/>
</dbReference>
<dbReference type="Proteomes" id="UP001278571">
    <property type="component" value="Unassembled WGS sequence"/>
</dbReference>
<organism evidence="1 2">
    <name type="scientific">Streptomyces roseolus</name>
    <dbReference type="NCBI Taxonomy" id="67358"/>
    <lineage>
        <taxon>Bacteria</taxon>
        <taxon>Bacillati</taxon>
        <taxon>Actinomycetota</taxon>
        <taxon>Actinomycetes</taxon>
        <taxon>Kitasatosporales</taxon>
        <taxon>Streptomycetaceae</taxon>
        <taxon>Streptomyces</taxon>
    </lineage>
</organism>
<comment type="caution">
    <text evidence="1">The sequence shown here is derived from an EMBL/GenBank/DDBJ whole genome shotgun (WGS) entry which is preliminary data.</text>
</comment>
<protein>
    <submittedName>
        <fullName evidence="1">Uncharacterized protein</fullName>
    </submittedName>
</protein>
<proteinExistence type="predicted"/>
<sequence>MFVRLDRAMDSGDPRMVHPVVRATLELARSSPLAGLGDVGTFWAGLGTEDRPVGL</sequence>
<evidence type="ECO:0000313" key="2">
    <source>
        <dbReference type="Proteomes" id="UP001278571"/>
    </source>
</evidence>
<gene>
    <name evidence="1" type="ORF">R2363_03735</name>
</gene>
<evidence type="ECO:0000313" key="1">
    <source>
        <dbReference type="EMBL" id="MDX2291288.1"/>
    </source>
</evidence>
<accession>A0ABU4K0L2</accession>
<reference evidence="1 2" key="1">
    <citation type="submission" date="2023-10" db="EMBL/GenBank/DDBJ databases">
        <authorList>
            <person name="Wang X.X."/>
        </authorList>
    </citation>
    <scope>NUCLEOTIDE SEQUENCE [LARGE SCALE GENOMIC DNA]</scope>
    <source>
        <strain evidence="1 2">NBRC 12816</strain>
    </source>
</reference>
<keyword evidence="2" id="KW-1185">Reference proteome</keyword>